<proteinExistence type="predicted"/>
<accession>G4YSQ8</accession>
<dbReference type="AlphaFoldDB" id="G4YSQ8"/>
<dbReference type="Proteomes" id="UP000002640">
    <property type="component" value="Unassembled WGS sequence"/>
</dbReference>
<gene>
    <name evidence="2" type="ORF">PHYSODRAFT_253137</name>
</gene>
<protein>
    <submittedName>
        <fullName evidence="2">Uncharacterized protein</fullName>
    </submittedName>
</protein>
<feature type="coiled-coil region" evidence="1">
    <location>
        <begin position="170"/>
        <end position="204"/>
    </location>
</feature>
<organism evidence="2 3">
    <name type="scientific">Phytophthora sojae (strain P6497)</name>
    <name type="common">Soybean stem and root rot agent</name>
    <name type="synonym">Phytophthora megasperma f. sp. glycines</name>
    <dbReference type="NCBI Taxonomy" id="1094619"/>
    <lineage>
        <taxon>Eukaryota</taxon>
        <taxon>Sar</taxon>
        <taxon>Stramenopiles</taxon>
        <taxon>Oomycota</taxon>
        <taxon>Peronosporomycetes</taxon>
        <taxon>Peronosporales</taxon>
        <taxon>Peronosporaceae</taxon>
        <taxon>Phytophthora</taxon>
    </lineage>
</organism>
<dbReference type="InParanoid" id="G4YSQ8"/>
<dbReference type="RefSeq" id="XP_009519468.1">
    <property type="nucleotide sequence ID" value="XM_009521173.1"/>
</dbReference>
<keyword evidence="3" id="KW-1185">Reference proteome</keyword>
<dbReference type="KEGG" id="psoj:PHYSODRAFT_253137"/>
<dbReference type="EMBL" id="JH159152">
    <property type="protein sequence ID" value="EGZ24180.1"/>
    <property type="molecule type" value="Genomic_DNA"/>
</dbReference>
<evidence type="ECO:0000313" key="2">
    <source>
        <dbReference type="EMBL" id="EGZ24180.1"/>
    </source>
</evidence>
<sequence>MKSEAELSDKEWRQMRRQMSKLDFDPVPETPALLPRSLYGESDKELAAICEEHEKPEEALESAVVAADACSNHNDSPTSRSCSGISPGRESIVLSAPIRSAIPASYPDDINQKQSEKEAIKARVLDAQLAMAQEATRRSIMSAFMELRAKKTKDEALERSKLSAAHMTDVATLKNKVKELKLRVAQAEAKREQQELLLDRFSELTAKQSHRNEYAFAGGAQQLNKR</sequence>
<dbReference type="SMR" id="G4YSQ8"/>
<dbReference type="GeneID" id="20638343"/>
<reference evidence="2 3" key="1">
    <citation type="journal article" date="2006" name="Science">
        <title>Phytophthora genome sequences uncover evolutionary origins and mechanisms of pathogenesis.</title>
        <authorList>
            <person name="Tyler B.M."/>
            <person name="Tripathy S."/>
            <person name="Zhang X."/>
            <person name="Dehal P."/>
            <person name="Jiang R.H."/>
            <person name="Aerts A."/>
            <person name="Arredondo F.D."/>
            <person name="Baxter L."/>
            <person name="Bensasson D."/>
            <person name="Beynon J.L."/>
            <person name="Chapman J."/>
            <person name="Damasceno C.M."/>
            <person name="Dorrance A.E."/>
            <person name="Dou D."/>
            <person name="Dickerman A.W."/>
            <person name="Dubchak I.L."/>
            <person name="Garbelotto M."/>
            <person name="Gijzen M."/>
            <person name="Gordon S.G."/>
            <person name="Govers F."/>
            <person name="Grunwald N.J."/>
            <person name="Huang W."/>
            <person name="Ivors K.L."/>
            <person name="Jones R.W."/>
            <person name="Kamoun S."/>
            <person name="Krampis K."/>
            <person name="Lamour K.H."/>
            <person name="Lee M.K."/>
            <person name="McDonald W.H."/>
            <person name="Medina M."/>
            <person name="Meijer H.J."/>
            <person name="Nordberg E.K."/>
            <person name="Maclean D.J."/>
            <person name="Ospina-Giraldo M.D."/>
            <person name="Morris P.F."/>
            <person name="Phuntumart V."/>
            <person name="Putnam N.H."/>
            <person name="Rash S."/>
            <person name="Rose J.K."/>
            <person name="Sakihama Y."/>
            <person name="Salamov A.A."/>
            <person name="Savidor A."/>
            <person name="Scheuring C.F."/>
            <person name="Smith B.M."/>
            <person name="Sobral B.W."/>
            <person name="Terry A."/>
            <person name="Torto-Alalibo T.A."/>
            <person name="Win J."/>
            <person name="Xu Z."/>
            <person name="Zhang H."/>
            <person name="Grigoriev I.V."/>
            <person name="Rokhsar D.S."/>
            <person name="Boore J.L."/>
        </authorList>
    </citation>
    <scope>NUCLEOTIDE SEQUENCE [LARGE SCALE GENOMIC DNA]</scope>
    <source>
        <strain evidence="2 3">P6497</strain>
    </source>
</reference>
<name>G4YSQ8_PHYSP</name>
<evidence type="ECO:0000313" key="3">
    <source>
        <dbReference type="Proteomes" id="UP000002640"/>
    </source>
</evidence>
<evidence type="ECO:0000256" key="1">
    <source>
        <dbReference type="SAM" id="Coils"/>
    </source>
</evidence>
<keyword evidence="1" id="KW-0175">Coiled coil</keyword>